<dbReference type="SUPFAM" id="SSF51735">
    <property type="entry name" value="NAD(P)-binding Rossmann-fold domains"/>
    <property type="match status" value="1"/>
</dbReference>
<evidence type="ECO:0000259" key="3">
    <source>
        <dbReference type="Pfam" id="PF03807"/>
    </source>
</evidence>
<feature type="domain" description="Pyrroline-5-carboxylate reductase catalytic N-terminal" evidence="3">
    <location>
        <begin position="2"/>
        <end position="91"/>
    </location>
</feature>
<dbReference type="GO" id="GO:0004735">
    <property type="term" value="F:pyrroline-5-carboxylate reductase activity"/>
    <property type="evidence" value="ECO:0007669"/>
    <property type="project" value="TreeGrafter"/>
</dbReference>
<evidence type="ECO:0000256" key="1">
    <source>
        <dbReference type="ARBA" id="ARBA00005525"/>
    </source>
</evidence>
<dbReference type="RefSeq" id="WP_110806480.1">
    <property type="nucleotide sequence ID" value="NZ_QJTK01000012.1"/>
</dbReference>
<gene>
    <name evidence="4" type="ORF">C8J30_11249</name>
</gene>
<protein>
    <submittedName>
        <fullName evidence="4">Pyrroline-5-carboxylate reductase</fullName>
    </submittedName>
</protein>
<dbReference type="PANTHER" id="PTHR11645">
    <property type="entry name" value="PYRROLINE-5-CARBOXYLATE REDUCTASE"/>
    <property type="match status" value="1"/>
</dbReference>
<reference evidence="4 5" key="1">
    <citation type="submission" date="2018-06" db="EMBL/GenBank/DDBJ databases">
        <title>Genomic Encyclopedia of Type Strains, Phase III (KMG-III): the genomes of soil and plant-associated and newly described type strains.</title>
        <authorList>
            <person name="Whitman W."/>
        </authorList>
    </citation>
    <scope>NUCLEOTIDE SEQUENCE [LARGE SCALE GENOMIC DNA]</scope>
    <source>
        <strain evidence="4 5">JA737</strain>
    </source>
</reference>
<dbReference type="AlphaFoldDB" id="A0A318TUZ7"/>
<dbReference type="OrthoDB" id="9805754at2"/>
<evidence type="ECO:0000313" key="5">
    <source>
        <dbReference type="Proteomes" id="UP000247727"/>
    </source>
</evidence>
<comment type="caution">
    <text evidence="4">The sequence shown here is derived from an EMBL/GenBank/DDBJ whole genome shotgun (WGS) entry which is preliminary data.</text>
</comment>
<dbReference type="Gene3D" id="3.40.50.720">
    <property type="entry name" value="NAD(P)-binding Rossmann-like Domain"/>
    <property type="match status" value="1"/>
</dbReference>
<sequence>MRIGILGTGTIASAVVRGMEGDGHEITVSERGAAHAAALARDCACVTIAPNQAVLERSEVVILGLVAETAAQLLPDLGFRPDQRVISLMAGATLAQVAQWVAPARAEAVMLPYPAIATGGSPILACGETALIETLFGARNRIYALGAESELTDWLAAQAVLSPVALLVQETAGWLAARSRDPAAGEAFLRHLVGVSLQAGPVADLLAALDTEGGYNQRLRRHMEAAGMVPDLLAGLDRLAGRS</sequence>
<proteinExistence type="inferred from homology"/>
<dbReference type="InterPro" id="IPR028939">
    <property type="entry name" value="P5C_Rdtase_cat_N"/>
</dbReference>
<dbReference type="Proteomes" id="UP000247727">
    <property type="component" value="Unassembled WGS sequence"/>
</dbReference>
<dbReference type="GO" id="GO:0055129">
    <property type="term" value="P:L-proline biosynthetic process"/>
    <property type="evidence" value="ECO:0007669"/>
    <property type="project" value="TreeGrafter"/>
</dbReference>
<organism evidence="4 5">
    <name type="scientific">Rhodobacter viridis</name>
    <dbReference type="NCBI Taxonomy" id="1054202"/>
    <lineage>
        <taxon>Bacteria</taxon>
        <taxon>Pseudomonadati</taxon>
        <taxon>Pseudomonadota</taxon>
        <taxon>Alphaproteobacteria</taxon>
        <taxon>Rhodobacterales</taxon>
        <taxon>Rhodobacter group</taxon>
        <taxon>Rhodobacter</taxon>
    </lineage>
</organism>
<keyword evidence="5" id="KW-1185">Reference proteome</keyword>
<dbReference type="Pfam" id="PF03807">
    <property type="entry name" value="F420_oxidored"/>
    <property type="match status" value="1"/>
</dbReference>
<evidence type="ECO:0000313" key="4">
    <source>
        <dbReference type="EMBL" id="PYF08632.1"/>
    </source>
</evidence>
<keyword evidence="2" id="KW-0560">Oxidoreductase</keyword>
<dbReference type="EMBL" id="QJTK01000012">
    <property type="protein sequence ID" value="PYF08632.1"/>
    <property type="molecule type" value="Genomic_DNA"/>
</dbReference>
<dbReference type="InterPro" id="IPR036291">
    <property type="entry name" value="NAD(P)-bd_dom_sf"/>
</dbReference>
<comment type="similarity">
    <text evidence="1">Belongs to the pyrroline-5-carboxylate reductase family.</text>
</comment>
<accession>A0A318TUZ7</accession>
<name>A0A318TUZ7_9RHOB</name>
<dbReference type="PANTHER" id="PTHR11645:SF0">
    <property type="entry name" value="PYRROLINE-5-CARBOXYLATE REDUCTASE 3"/>
    <property type="match status" value="1"/>
</dbReference>
<evidence type="ECO:0000256" key="2">
    <source>
        <dbReference type="ARBA" id="ARBA00023002"/>
    </source>
</evidence>